<dbReference type="EMBL" id="JABBGI010000012">
    <property type="protein sequence ID" value="NML70327.1"/>
    <property type="molecule type" value="Genomic_DNA"/>
</dbReference>
<comment type="caution">
    <text evidence="1">The sequence shown here is derived from an EMBL/GenBank/DDBJ whole genome shotgun (WGS) entry which is preliminary data.</text>
</comment>
<proteinExistence type="predicted"/>
<keyword evidence="2" id="KW-1185">Reference proteome</keyword>
<dbReference type="InterPro" id="IPR058087">
    <property type="entry name" value="XAC2610_dom"/>
</dbReference>
<organism evidence="1 2">
    <name type="scientific">Chryseobacterium antibioticum</name>
    <dbReference type="NCBI Taxonomy" id="2728847"/>
    <lineage>
        <taxon>Bacteria</taxon>
        <taxon>Pseudomonadati</taxon>
        <taxon>Bacteroidota</taxon>
        <taxon>Flavobacteriia</taxon>
        <taxon>Flavobacteriales</taxon>
        <taxon>Weeksellaceae</taxon>
        <taxon>Chryseobacterium group</taxon>
        <taxon>Chryseobacterium</taxon>
    </lineage>
</organism>
<dbReference type="AlphaFoldDB" id="A0A7Y0AMZ7"/>
<accession>A0A7Y0AMZ7</accession>
<gene>
    <name evidence="1" type="ORF">HHL23_11010</name>
</gene>
<name>A0A7Y0AMZ7_9FLAO</name>
<evidence type="ECO:0000313" key="1">
    <source>
        <dbReference type="EMBL" id="NML70327.1"/>
    </source>
</evidence>
<evidence type="ECO:0000313" key="2">
    <source>
        <dbReference type="Proteomes" id="UP000544054"/>
    </source>
</evidence>
<reference evidence="1 2" key="1">
    <citation type="submission" date="2020-04" db="EMBL/GenBank/DDBJ databases">
        <title>Chryseobacterium sp. RP-3-3 sp. nov., isolated from Jeju soil.</title>
        <authorList>
            <person name="Dahal R.H."/>
        </authorList>
    </citation>
    <scope>NUCLEOTIDE SEQUENCE [LARGE SCALE GENOMIC DNA]</scope>
    <source>
        <strain evidence="1 2">RP-3-3</strain>
    </source>
</reference>
<sequence>MDKIENSQRIESLFKPINVNKENMNLKIGYFLIISILSCEKSNNINELKNRVSTTSKNSIKNSSEFKFLVSMLERDSDNRPSKLKIEITKDSNHIQDIIYKPNTWVAIKDSLEITQIDYYNKNLKIQEGIEDYHDFIIADFNFDNLEDFAILYDYGGNGGPSYSYFFQNDQGQFIVNKQFPLNEGNFPKTLDKVNKTITLRKPSGCCKIKTTVFKLKKDNNWEILSSKEENMN</sequence>
<protein>
    <submittedName>
        <fullName evidence="1">Uncharacterized protein</fullName>
    </submittedName>
</protein>
<dbReference type="NCBIfam" id="NF047539">
    <property type="entry name" value="XAC2610_fam"/>
    <property type="match status" value="1"/>
</dbReference>
<dbReference type="RefSeq" id="WP_169234855.1">
    <property type="nucleotide sequence ID" value="NZ_JABBGI010000012.1"/>
</dbReference>
<dbReference type="Proteomes" id="UP000544054">
    <property type="component" value="Unassembled WGS sequence"/>
</dbReference>